<dbReference type="Pfam" id="PF01925">
    <property type="entry name" value="TauE"/>
    <property type="match status" value="1"/>
</dbReference>
<evidence type="ECO:0000256" key="2">
    <source>
        <dbReference type="ARBA" id="ARBA00022692"/>
    </source>
</evidence>
<keyword evidence="3 5" id="KW-1133">Transmembrane helix</keyword>
<reference evidence="6 7" key="1">
    <citation type="journal article" date="2019" name="Nat. Microbiol.">
        <title>Wide diversity of methane and short-chain alkane metabolisms in uncultured archaea.</title>
        <authorList>
            <person name="Borrel G."/>
            <person name="Adam P.S."/>
            <person name="McKay L.J."/>
            <person name="Chen L.X."/>
            <person name="Sierra-Garcia I.N."/>
            <person name="Sieber C.M."/>
            <person name="Letourneur Q."/>
            <person name="Ghozlane A."/>
            <person name="Andersen G.L."/>
            <person name="Li W.J."/>
            <person name="Hallam S.J."/>
            <person name="Muyzer G."/>
            <person name="de Oliveira V.M."/>
            <person name="Inskeep W.P."/>
            <person name="Banfield J.F."/>
            <person name="Gribaldo S."/>
        </authorList>
    </citation>
    <scope>NUCLEOTIDE SEQUENCE [LARGE SCALE GENOMIC DNA]</scope>
    <source>
        <strain evidence="6">NM1b</strain>
    </source>
</reference>
<proteinExistence type="inferred from homology"/>
<evidence type="ECO:0000256" key="3">
    <source>
        <dbReference type="ARBA" id="ARBA00022989"/>
    </source>
</evidence>
<protein>
    <recommendedName>
        <fullName evidence="5">Probable membrane transporter protein</fullName>
    </recommendedName>
</protein>
<evidence type="ECO:0000313" key="6">
    <source>
        <dbReference type="EMBL" id="RZN69073.1"/>
    </source>
</evidence>
<dbReference type="Proteomes" id="UP000320766">
    <property type="component" value="Unassembled WGS sequence"/>
</dbReference>
<evidence type="ECO:0000313" key="7">
    <source>
        <dbReference type="Proteomes" id="UP000320766"/>
    </source>
</evidence>
<evidence type="ECO:0000256" key="5">
    <source>
        <dbReference type="RuleBase" id="RU363041"/>
    </source>
</evidence>
<sequence>MNIIVFFVALAAGLGAGVVTGLVGASAAVVVVPVLVTFLGYDIYEAIGISLATDVAASLTATRIYAKNKNINIKHGVQMALFAAAGAQVGSLASLYIPQVGLVVVVGFFNIVVGINFLRTGISLQVERFGWWVDHSFFSPLLSFFKKRRHLSSIFFGLIIGMICGVVGAGGGLMIMLILVFILDYPLHKGIGTSVLIMAITAFSGTLGHALYRSMSLSTVLIGCVGGIFGARSTAAFANLSSEEKLSKVVGIVFILLGLVMLLNKIVYR</sequence>
<comment type="caution">
    <text evidence="6">The sequence shown here is derived from an EMBL/GenBank/DDBJ whole genome shotgun (WGS) entry which is preliminary data.</text>
</comment>
<dbReference type="InterPro" id="IPR051598">
    <property type="entry name" value="TSUP/Inactive_protease-like"/>
</dbReference>
<feature type="transmembrane region" description="Helical" evidence="5">
    <location>
        <begin position="77"/>
        <end position="96"/>
    </location>
</feature>
<comment type="similarity">
    <text evidence="5">Belongs to the 4-toluene sulfonate uptake permease (TSUP) (TC 2.A.102) family.</text>
</comment>
<evidence type="ECO:0000256" key="1">
    <source>
        <dbReference type="ARBA" id="ARBA00004141"/>
    </source>
</evidence>
<accession>A0A520KWL6</accession>
<evidence type="ECO:0000256" key="4">
    <source>
        <dbReference type="ARBA" id="ARBA00023136"/>
    </source>
</evidence>
<dbReference type="GO" id="GO:0005886">
    <property type="term" value="C:plasma membrane"/>
    <property type="evidence" value="ECO:0007669"/>
    <property type="project" value="UniProtKB-SubCell"/>
</dbReference>
<keyword evidence="2 5" id="KW-0812">Transmembrane</keyword>
<comment type="subcellular location">
    <subcellularLocation>
        <location evidence="5">Cell membrane</location>
        <topology evidence="5">Multi-pass membrane protein</topology>
    </subcellularLocation>
    <subcellularLocation>
        <location evidence="1">Membrane</location>
        <topology evidence="1">Multi-pass membrane protein</topology>
    </subcellularLocation>
</comment>
<feature type="transmembrane region" description="Helical" evidence="5">
    <location>
        <begin position="195"/>
        <end position="212"/>
    </location>
</feature>
<dbReference type="AlphaFoldDB" id="A0A520KWL6"/>
<feature type="transmembrane region" description="Helical" evidence="5">
    <location>
        <begin position="219"/>
        <end position="237"/>
    </location>
</feature>
<dbReference type="PANTHER" id="PTHR43701">
    <property type="entry name" value="MEMBRANE TRANSPORTER PROTEIN MJ0441-RELATED"/>
    <property type="match status" value="1"/>
</dbReference>
<dbReference type="PANTHER" id="PTHR43701:SF2">
    <property type="entry name" value="MEMBRANE TRANSPORTER PROTEIN YJNA-RELATED"/>
    <property type="match status" value="1"/>
</dbReference>
<feature type="transmembrane region" description="Helical" evidence="5">
    <location>
        <begin position="249"/>
        <end position="268"/>
    </location>
</feature>
<keyword evidence="4 5" id="KW-0472">Membrane</keyword>
<dbReference type="EMBL" id="RXIL01000087">
    <property type="protein sequence ID" value="RZN69073.1"/>
    <property type="molecule type" value="Genomic_DNA"/>
</dbReference>
<name>A0A520KWL6_9EURY</name>
<organism evidence="6 7">
    <name type="scientific">Candidatus Methanolliviera hydrocarbonicum</name>
    <dbReference type="NCBI Taxonomy" id="2491085"/>
    <lineage>
        <taxon>Archaea</taxon>
        <taxon>Methanobacteriati</taxon>
        <taxon>Methanobacteriota</taxon>
        <taxon>Candidatus Methanoliparia</taxon>
        <taxon>Candidatus Methanoliparales</taxon>
        <taxon>Candidatus Methanollivieraceae</taxon>
        <taxon>Candidatus Methanolliviera</taxon>
    </lineage>
</organism>
<feature type="transmembrane region" description="Helical" evidence="5">
    <location>
        <begin position="102"/>
        <end position="118"/>
    </location>
</feature>
<dbReference type="InterPro" id="IPR002781">
    <property type="entry name" value="TM_pro_TauE-like"/>
</dbReference>
<keyword evidence="5" id="KW-1003">Cell membrane</keyword>
<feature type="transmembrane region" description="Helical" evidence="5">
    <location>
        <begin position="154"/>
        <end position="183"/>
    </location>
</feature>
<gene>
    <name evidence="6" type="ORF">EF807_04910</name>
</gene>